<dbReference type="HOGENOM" id="CLU_1898800_0_0_1"/>
<dbReference type="VEuPathDB" id="VectorBase:RPRC010043"/>
<sequence length="134" mass="16003">MPRDCSLPKVISDYCQSWLSWFGRRPRLITPDIERAQFRADLIMFIFIGIILYIKCPLYAFKLLNKATEDNRGKVMRLVYFILFTFFTCLTIIFALAHHYWSMLKAYQYGFIDDYAENCAWVSVIRYVTYICCK</sequence>
<organism evidence="1 2">
    <name type="scientific">Rhodnius prolixus</name>
    <name type="common">Triatomid bug</name>
    <dbReference type="NCBI Taxonomy" id="13249"/>
    <lineage>
        <taxon>Eukaryota</taxon>
        <taxon>Metazoa</taxon>
        <taxon>Ecdysozoa</taxon>
        <taxon>Arthropoda</taxon>
        <taxon>Hexapoda</taxon>
        <taxon>Insecta</taxon>
        <taxon>Pterygota</taxon>
        <taxon>Neoptera</taxon>
        <taxon>Paraneoptera</taxon>
        <taxon>Hemiptera</taxon>
        <taxon>Heteroptera</taxon>
        <taxon>Panheteroptera</taxon>
        <taxon>Cimicomorpha</taxon>
        <taxon>Reduviidae</taxon>
        <taxon>Triatominae</taxon>
        <taxon>Rhodnius</taxon>
    </lineage>
</organism>
<reference evidence="1" key="1">
    <citation type="submission" date="2015-05" db="UniProtKB">
        <authorList>
            <consortium name="EnsemblMetazoa"/>
        </authorList>
    </citation>
    <scope>IDENTIFICATION</scope>
</reference>
<proteinExistence type="predicted"/>
<evidence type="ECO:0000313" key="1">
    <source>
        <dbReference type="EnsemblMetazoa" id="RPRC010043-PA"/>
    </source>
</evidence>
<accession>T1I173</accession>
<keyword evidence="2" id="KW-1185">Reference proteome</keyword>
<dbReference type="EMBL" id="ACPB03016561">
    <property type="status" value="NOT_ANNOTATED_CDS"/>
    <property type="molecule type" value="Genomic_DNA"/>
</dbReference>
<dbReference type="Proteomes" id="UP000015103">
    <property type="component" value="Unassembled WGS sequence"/>
</dbReference>
<protein>
    <submittedName>
        <fullName evidence="1">Uncharacterized protein</fullName>
    </submittedName>
</protein>
<dbReference type="EnsemblMetazoa" id="RPRC010043-RA">
    <property type="protein sequence ID" value="RPRC010043-PA"/>
    <property type="gene ID" value="RPRC010043"/>
</dbReference>
<dbReference type="AlphaFoldDB" id="T1I173"/>
<name>T1I173_RHOPR</name>
<dbReference type="InParanoid" id="T1I173"/>
<evidence type="ECO:0000313" key="2">
    <source>
        <dbReference type="Proteomes" id="UP000015103"/>
    </source>
</evidence>